<organism evidence="1 2">
    <name type="scientific">Neodiprion lecontei</name>
    <name type="common">Redheaded pine sawfly</name>
    <dbReference type="NCBI Taxonomy" id="441921"/>
    <lineage>
        <taxon>Eukaryota</taxon>
        <taxon>Metazoa</taxon>
        <taxon>Ecdysozoa</taxon>
        <taxon>Arthropoda</taxon>
        <taxon>Hexapoda</taxon>
        <taxon>Insecta</taxon>
        <taxon>Pterygota</taxon>
        <taxon>Neoptera</taxon>
        <taxon>Endopterygota</taxon>
        <taxon>Hymenoptera</taxon>
        <taxon>Tenthredinoidea</taxon>
        <taxon>Diprionidae</taxon>
        <taxon>Diprioninae</taxon>
        <taxon>Neodiprion</taxon>
    </lineage>
</organism>
<evidence type="ECO:0000313" key="1">
    <source>
        <dbReference type="Proteomes" id="UP000829291"/>
    </source>
</evidence>
<keyword evidence="1" id="KW-1185">Reference proteome</keyword>
<sequence>MEKELSVFSQTIEDSRDRLELDRHRERVEAMNSESIIAEHRYNGDIEKGIFKTVEQLDMGEMNVKYLGNPGPYVMKIIGDVSYKISTSLETANNNRPRYGQIYIYDAQTQLALRENDARRANLLEIIGRLIIDINPYAANFKTTYVRFVKGESLVRLNFIALKEDDRRRYNAPTCGELAALIVSDDGAVSENIEVQVFPKQDRAVGYVPKYSHHVDPMTFPLLFPSGDLGWSYNMKHVGKNKKIFPVQYCGHRLNTENQVDRNPIPTKR</sequence>
<dbReference type="PANTHER" id="PTHR45786:SF74">
    <property type="entry name" value="ATP-DEPENDENT DNA HELICASE"/>
    <property type="match status" value="1"/>
</dbReference>
<proteinExistence type="predicted"/>
<accession>A0ABM3GBK0</accession>
<name>A0ABM3GBK0_NEOLC</name>
<reference evidence="2" key="1">
    <citation type="submission" date="2025-08" db="UniProtKB">
        <authorList>
            <consortium name="RefSeq"/>
        </authorList>
    </citation>
    <scope>IDENTIFICATION</scope>
    <source>
        <tissue evidence="2">Thorax and Abdomen</tissue>
    </source>
</reference>
<dbReference type="PANTHER" id="PTHR45786">
    <property type="entry name" value="DNA BINDING PROTEIN-LIKE"/>
    <property type="match status" value="1"/>
</dbReference>
<evidence type="ECO:0000313" key="2">
    <source>
        <dbReference type="RefSeq" id="XP_046597642.1"/>
    </source>
</evidence>
<gene>
    <name evidence="2" type="primary">LOC124294754</name>
</gene>
<dbReference type="GeneID" id="124294754"/>
<dbReference type="Proteomes" id="UP000829291">
    <property type="component" value="Chromosome 5"/>
</dbReference>
<dbReference type="RefSeq" id="XP_046597642.1">
    <property type="nucleotide sequence ID" value="XM_046741686.1"/>
</dbReference>
<protein>
    <submittedName>
        <fullName evidence="2">Uncharacterized protein LOC124294754</fullName>
    </submittedName>
</protein>